<evidence type="ECO:0000256" key="1">
    <source>
        <dbReference type="SAM" id="MobiDB-lite"/>
    </source>
</evidence>
<feature type="compositionally biased region" description="Polar residues" evidence="1">
    <location>
        <begin position="136"/>
        <end position="151"/>
    </location>
</feature>
<evidence type="ECO:0000313" key="2">
    <source>
        <dbReference type="EMBL" id="KAK4185564.1"/>
    </source>
</evidence>
<feature type="compositionally biased region" description="Low complexity" evidence="1">
    <location>
        <begin position="98"/>
        <end position="109"/>
    </location>
</feature>
<dbReference type="AlphaFoldDB" id="A0AAN6WPB7"/>
<reference evidence="2" key="2">
    <citation type="submission" date="2023-05" db="EMBL/GenBank/DDBJ databases">
        <authorList>
            <consortium name="Lawrence Berkeley National Laboratory"/>
            <person name="Steindorff A."/>
            <person name="Hensen N."/>
            <person name="Bonometti L."/>
            <person name="Westerberg I."/>
            <person name="Brannstrom I.O."/>
            <person name="Guillou S."/>
            <person name="Cros-Aarteil S."/>
            <person name="Calhoun S."/>
            <person name="Haridas S."/>
            <person name="Kuo A."/>
            <person name="Mondo S."/>
            <person name="Pangilinan J."/>
            <person name="Riley R."/>
            <person name="Labutti K."/>
            <person name="Andreopoulos B."/>
            <person name="Lipzen A."/>
            <person name="Chen C."/>
            <person name="Yanf M."/>
            <person name="Daum C."/>
            <person name="Ng V."/>
            <person name="Clum A."/>
            <person name="Ohm R."/>
            <person name="Martin F."/>
            <person name="Silar P."/>
            <person name="Natvig D."/>
            <person name="Lalanne C."/>
            <person name="Gautier V."/>
            <person name="Ament-Velasquez S.L."/>
            <person name="Kruys A."/>
            <person name="Hutchinson M.I."/>
            <person name="Powell A.J."/>
            <person name="Barry K."/>
            <person name="Miller A.N."/>
            <person name="Grigoriev I.V."/>
            <person name="Debuchy R."/>
            <person name="Gladieux P."/>
            <person name="Thoren M.H."/>
            <person name="Johannesson H."/>
        </authorList>
    </citation>
    <scope>NUCLEOTIDE SEQUENCE</scope>
    <source>
        <strain evidence="2">PSN309</strain>
    </source>
</reference>
<reference evidence="2" key="1">
    <citation type="journal article" date="2023" name="Mol. Phylogenet. Evol.">
        <title>Genome-scale phylogeny and comparative genomics of the fungal order Sordariales.</title>
        <authorList>
            <person name="Hensen N."/>
            <person name="Bonometti L."/>
            <person name="Westerberg I."/>
            <person name="Brannstrom I.O."/>
            <person name="Guillou S."/>
            <person name="Cros-Aarteil S."/>
            <person name="Calhoun S."/>
            <person name="Haridas S."/>
            <person name="Kuo A."/>
            <person name="Mondo S."/>
            <person name="Pangilinan J."/>
            <person name="Riley R."/>
            <person name="LaButti K."/>
            <person name="Andreopoulos B."/>
            <person name="Lipzen A."/>
            <person name="Chen C."/>
            <person name="Yan M."/>
            <person name="Daum C."/>
            <person name="Ng V."/>
            <person name="Clum A."/>
            <person name="Steindorff A."/>
            <person name="Ohm R.A."/>
            <person name="Martin F."/>
            <person name="Silar P."/>
            <person name="Natvig D.O."/>
            <person name="Lalanne C."/>
            <person name="Gautier V."/>
            <person name="Ament-Velasquez S.L."/>
            <person name="Kruys A."/>
            <person name="Hutchinson M.I."/>
            <person name="Powell A.J."/>
            <person name="Barry K."/>
            <person name="Miller A.N."/>
            <person name="Grigoriev I.V."/>
            <person name="Debuchy R."/>
            <person name="Gladieux P."/>
            <person name="Hiltunen Thoren M."/>
            <person name="Johannesson H."/>
        </authorList>
    </citation>
    <scope>NUCLEOTIDE SEQUENCE</scope>
    <source>
        <strain evidence="2">PSN309</strain>
    </source>
</reference>
<gene>
    <name evidence="2" type="ORF">QBC35DRAFT_503387</name>
</gene>
<dbReference type="PANTHER" id="PTHR42090">
    <property type="match status" value="1"/>
</dbReference>
<dbReference type="EMBL" id="MU864446">
    <property type="protein sequence ID" value="KAK4185564.1"/>
    <property type="molecule type" value="Genomic_DNA"/>
</dbReference>
<name>A0AAN6WPB7_9PEZI</name>
<feature type="region of interest" description="Disordered" evidence="1">
    <location>
        <begin position="29"/>
        <end position="194"/>
    </location>
</feature>
<dbReference type="PANTHER" id="PTHR42090:SF1">
    <property type="match status" value="1"/>
</dbReference>
<feature type="compositionally biased region" description="Basic and acidic residues" evidence="1">
    <location>
        <begin position="42"/>
        <end position="55"/>
    </location>
</feature>
<feature type="compositionally biased region" description="Low complexity" evidence="1">
    <location>
        <begin position="117"/>
        <end position="135"/>
    </location>
</feature>
<comment type="caution">
    <text evidence="2">The sequence shown here is derived from an EMBL/GenBank/DDBJ whole genome shotgun (WGS) entry which is preliminary data.</text>
</comment>
<dbReference type="Proteomes" id="UP001302126">
    <property type="component" value="Unassembled WGS sequence"/>
</dbReference>
<sequence>MALLNLRTAALRGARSSVSPASAALLASRRQQFHTSPAQQAWKHDQDRNSLRPESAEYTLSGTDSELSQKDDAAWNPNLTDPDLEFASGTQKDKQKKQQPSSSSKSSESSIEKNARSDSSASSSPDHSKSSGAGSDTNPLEVSGANPSVSRHTSEKEERTGDHAKSQGSKESRKKGRVGVKPTKDTEFIGAGKQ</sequence>
<evidence type="ECO:0000313" key="3">
    <source>
        <dbReference type="Proteomes" id="UP001302126"/>
    </source>
</evidence>
<protein>
    <submittedName>
        <fullName evidence="2">Uncharacterized protein</fullName>
    </submittedName>
</protein>
<accession>A0AAN6WPB7</accession>
<proteinExistence type="predicted"/>
<feature type="compositionally biased region" description="Basic and acidic residues" evidence="1">
    <location>
        <begin position="152"/>
        <end position="171"/>
    </location>
</feature>
<keyword evidence="3" id="KW-1185">Reference proteome</keyword>
<organism evidence="2 3">
    <name type="scientific">Podospora australis</name>
    <dbReference type="NCBI Taxonomy" id="1536484"/>
    <lineage>
        <taxon>Eukaryota</taxon>
        <taxon>Fungi</taxon>
        <taxon>Dikarya</taxon>
        <taxon>Ascomycota</taxon>
        <taxon>Pezizomycotina</taxon>
        <taxon>Sordariomycetes</taxon>
        <taxon>Sordariomycetidae</taxon>
        <taxon>Sordariales</taxon>
        <taxon>Podosporaceae</taxon>
        <taxon>Podospora</taxon>
    </lineage>
</organism>